<name>A0A0E9P7V3_ANGAN</name>
<dbReference type="EMBL" id="GBXM01108215">
    <property type="protein sequence ID" value="JAH00362.1"/>
    <property type="molecule type" value="Transcribed_RNA"/>
</dbReference>
<proteinExistence type="predicted"/>
<evidence type="ECO:0000313" key="1">
    <source>
        <dbReference type="EMBL" id="JAH00362.1"/>
    </source>
</evidence>
<dbReference type="AlphaFoldDB" id="A0A0E9P7V3"/>
<organism evidence="1">
    <name type="scientific">Anguilla anguilla</name>
    <name type="common">European freshwater eel</name>
    <name type="synonym">Muraena anguilla</name>
    <dbReference type="NCBI Taxonomy" id="7936"/>
    <lineage>
        <taxon>Eukaryota</taxon>
        <taxon>Metazoa</taxon>
        <taxon>Chordata</taxon>
        <taxon>Craniata</taxon>
        <taxon>Vertebrata</taxon>
        <taxon>Euteleostomi</taxon>
        <taxon>Actinopterygii</taxon>
        <taxon>Neopterygii</taxon>
        <taxon>Teleostei</taxon>
        <taxon>Anguilliformes</taxon>
        <taxon>Anguillidae</taxon>
        <taxon>Anguilla</taxon>
    </lineage>
</organism>
<protein>
    <submittedName>
        <fullName evidence="1">Uncharacterized protein</fullName>
    </submittedName>
</protein>
<accession>A0A0E9P7V3</accession>
<reference evidence="1" key="2">
    <citation type="journal article" date="2015" name="Fish Shellfish Immunol.">
        <title>Early steps in the European eel (Anguilla anguilla)-Vibrio vulnificus interaction in the gills: Role of the RtxA13 toxin.</title>
        <authorList>
            <person name="Callol A."/>
            <person name="Pajuelo D."/>
            <person name="Ebbesson L."/>
            <person name="Teles M."/>
            <person name="MacKenzie S."/>
            <person name="Amaro C."/>
        </authorList>
    </citation>
    <scope>NUCLEOTIDE SEQUENCE</scope>
</reference>
<reference evidence="1" key="1">
    <citation type="submission" date="2014-11" db="EMBL/GenBank/DDBJ databases">
        <authorList>
            <person name="Amaro Gonzalez C."/>
        </authorList>
    </citation>
    <scope>NUCLEOTIDE SEQUENCE</scope>
</reference>
<sequence>MSGSLKRKLCYFVIRNGRWRWRNHYSLIYVPKQNMSVYSKTVHFATWFNKRLNSDE</sequence>